<dbReference type="EMBL" id="KZ997371">
    <property type="protein sequence ID" value="RKO87504.1"/>
    <property type="molecule type" value="Genomic_DNA"/>
</dbReference>
<organism evidence="2 3">
    <name type="scientific">Blyttiomyces helicus</name>
    <dbReference type="NCBI Taxonomy" id="388810"/>
    <lineage>
        <taxon>Eukaryota</taxon>
        <taxon>Fungi</taxon>
        <taxon>Fungi incertae sedis</taxon>
        <taxon>Chytridiomycota</taxon>
        <taxon>Chytridiomycota incertae sedis</taxon>
        <taxon>Chytridiomycetes</taxon>
        <taxon>Chytridiomycetes incertae sedis</taxon>
        <taxon>Blyttiomyces</taxon>
    </lineage>
</organism>
<gene>
    <name evidence="2" type="ORF">BDK51DRAFT_51514</name>
</gene>
<evidence type="ECO:0000313" key="3">
    <source>
        <dbReference type="Proteomes" id="UP000269721"/>
    </source>
</evidence>
<dbReference type="Gene3D" id="3.80.10.10">
    <property type="entry name" value="Ribonuclease Inhibitor"/>
    <property type="match status" value="1"/>
</dbReference>
<proteinExistence type="predicted"/>
<dbReference type="SUPFAM" id="SSF52047">
    <property type="entry name" value="RNI-like"/>
    <property type="match status" value="1"/>
</dbReference>
<feature type="compositionally biased region" description="Basic and acidic residues" evidence="1">
    <location>
        <begin position="59"/>
        <end position="73"/>
    </location>
</feature>
<dbReference type="InterPro" id="IPR032675">
    <property type="entry name" value="LRR_dom_sf"/>
</dbReference>
<name>A0A4P9W5G9_9FUNG</name>
<dbReference type="AlphaFoldDB" id="A0A4P9W5G9"/>
<evidence type="ECO:0000313" key="2">
    <source>
        <dbReference type="EMBL" id="RKO87504.1"/>
    </source>
</evidence>
<reference evidence="3" key="1">
    <citation type="journal article" date="2018" name="Nat. Microbiol.">
        <title>Leveraging single-cell genomics to expand the fungal tree of life.</title>
        <authorList>
            <person name="Ahrendt S.R."/>
            <person name="Quandt C.A."/>
            <person name="Ciobanu D."/>
            <person name="Clum A."/>
            <person name="Salamov A."/>
            <person name="Andreopoulos B."/>
            <person name="Cheng J.F."/>
            <person name="Woyke T."/>
            <person name="Pelin A."/>
            <person name="Henrissat B."/>
            <person name="Reynolds N.K."/>
            <person name="Benny G.L."/>
            <person name="Smith M.E."/>
            <person name="James T.Y."/>
            <person name="Grigoriev I.V."/>
        </authorList>
    </citation>
    <scope>NUCLEOTIDE SEQUENCE [LARGE SCALE GENOMIC DNA]</scope>
</reference>
<feature type="region of interest" description="Disordered" evidence="1">
    <location>
        <begin position="40"/>
        <end position="85"/>
    </location>
</feature>
<accession>A0A4P9W5G9</accession>
<dbReference type="Proteomes" id="UP000269721">
    <property type="component" value="Unassembled WGS sequence"/>
</dbReference>
<keyword evidence="3" id="KW-1185">Reference proteome</keyword>
<sequence length="448" mass="49252">METELAWTRGQKLRAMSRLSGNRPSWTRRWLPVTATTWARRTGGEAQGRGGLIPRQHVRKETESGATEVKDESGPNYDESTLPYNPARFHSVAAASRDERDQTESEGAPADLLCDADTPPLPPPFVPKVSKGSATFTSDINAPRYRRCRSSASCFRSHSSPLAAIGAILGACDRLGAFEWSHDDRHEHTGQGVDERWDTHDEVEDDVWATVEEPLKKLLFFACSTSDENVTLRLNQAVGPPIRHWVATGLEDLSSLVPGTFENLPCSDAPSLRKVRFEGMTYGSFAFDENIIDLLDNFPNIEELDLKYQTYLTDATLARLHLHRPLKVLGIGCSGFSLRATTAYLAARGSLIESLCLIGSHWAELDIILSFAPHMPALSTLLTFSSKFLSTRDAVDQLRGSFPSLRVISPPPRDEEALVYGLEKGFVFGLRGGVVVSGLDTARLAGIA</sequence>
<evidence type="ECO:0000256" key="1">
    <source>
        <dbReference type="SAM" id="MobiDB-lite"/>
    </source>
</evidence>
<protein>
    <submittedName>
        <fullName evidence="2">Uncharacterized protein</fullName>
    </submittedName>
</protein>